<evidence type="ECO:0000313" key="5">
    <source>
        <dbReference type="Proteomes" id="UP000016931"/>
    </source>
</evidence>
<keyword evidence="5" id="KW-1185">Reference proteome</keyword>
<evidence type="ECO:0000256" key="1">
    <source>
        <dbReference type="SAM" id="MobiDB-lite"/>
    </source>
</evidence>
<name>M3BZG4_SPHMS</name>
<reference evidence="4 5" key="1">
    <citation type="journal article" date="2012" name="PLoS Pathog.">
        <title>Diverse lifestyles and strategies of plant pathogenesis encoded in the genomes of eighteen Dothideomycetes fungi.</title>
        <authorList>
            <person name="Ohm R.A."/>
            <person name="Feau N."/>
            <person name="Henrissat B."/>
            <person name="Schoch C.L."/>
            <person name="Horwitz B.A."/>
            <person name="Barry K.W."/>
            <person name="Condon B.J."/>
            <person name="Copeland A.C."/>
            <person name="Dhillon B."/>
            <person name="Glaser F."/>
            <person name="Hesse C.N."/>
            <person name="Kosti I."/>
            <person name="LaButti K."/>
            <person name="Lindquist E.A."/>
            <person name="Lucas S."/>
            <person name="Salamov A.A."/>
            <person name="Bradshaw R.E."/>
            <person name="Ciuffetti L."/>
            <person name="Hamelin R.C."/>
            <person name="Kema G.H.J."/>
            <person name="Lawrence C."/>
            <person name="Scott J.A."/>
            <person name="Spatafora J.W."/>
            <person name="Turgeon B.G."/>
            <person name="de Wit P.J.G.M."/>
            <person name="Zhong S."/>
            <person name="Goodwin S.B."/>
            <person name="Grigoriev I.V."/>
        </authorList>
    </citation>
    <scope>NUCLEOTIDE SEQUENCE [LARGE SCALE GENOMIC DNA]</scope>
    <source>
        <strain evidence="4 5">SO2202</strain>
    </source>
</reference>
<dbReference type="OrthoDB" id="5358475at2759"/>
<dbReference type="PANTHER" id="PTHR31151:SF0">
    <property type="entry name" value="PROLINE-TRNA LIGASE (DUF1680)"/>
    <property type="match status" value="1"/>
</dbReference>
<dbReference type="GeneID" id="27906813"/>
<dbReference type="InterPro" id="IPR012878">
    <property type="entry name" value="Beta-AFase-like_GH127_cat"/>
</dbReference>
<dbReference type="AlphaFoldDB" id="M3BZG4"/>
<sequence length="740" mass="82404">MASLSLVGTSLLGFFGSLTSILKAPLALNTSAIIATSHTKSALLPLTFKPFPLGSIRPAGWLRNELRLMSDGLAGHEHDFYKYVAHSVWLGGDQDYSGLNEAFPYWFNGLVALAYGLDDERLKQQVTTSLQTVFDNQQEDGWLGPEKTTRDRNLWARFPFFLGLIQLAEADSAWTQPVVEKLHVFMRLMDRMMKDNYTGYNPPNDNCSPGNCGSDWGRVRMQDGMITLQWLYEHHPANQSRLLLDNMRYLHEGGLNWESWYTEEVYMGRLFDKDFNVVNPHGTYDDPNFPFEHGVNVGQGLKAAAVVRRWNHNATLVQTAMNGVNWTMRYHGSASGSILADERLVGLSPYSGSELCTTVETMYSLSYLYQALGTNYYADRAELAAFNALPAAMTPDHWAHQYMSQPNQPYAKHLDKTPFYNTNAWGATFGLEPNYPCCTVNHPQGWPKFLSSSWVRVGRSGVAHVLLSPSSINTTILNSPVTIVCNTAYPFLDHLSYTITTTKPITLYVRVPQWAGPTYSDTTITVNNTSPSSVNPNTETGLHAISLCPGTTHISYNLPSSIRAESRANETVAIYKGPLLYALEVSHTNTSTLPKTPAGDSTYASDYAPAECRDYEFHNTSAWNYAIDPSSLRYGGVAAAAAADELPNPIWTSGAAPGYIEVEGCKINWDMYLNSVPGYPPVGKEKKYCISEKEVLRLVPYGTAKTHMAELPVIDLARTEERSVKEQEQEEEQEKEESNG</sequence>
<feature type="domain" description="Non-reducing end beta-L-arabinofuranosidase-like GH127 catalytic" evidence="3">
    <location>
        <begin position="351"/>
        <end position="449"/>
    </location>
</feature>
<accession>M3BZG4</accession>
<dbReference type="PANTHER" id="PTHR31151">
    <property type="entry name" value="PROLINE-TRNA LIGASE (DUF1680)"/>
    <property type="match status" value="1"/>
</dbReference>
<dbReference type="SUPFAM" id="SSF48208">
    <property type="entry name" value="Six-hairpin glycosidases"/>
    <property type="match status" value="1"/>
</dbReference>
<proteinExistence type="predicted"/>
<evidence type="ECO:0000256" key="2">
    <source>
        <dbReference type="SAM" id="SignalP"/>
    </source>
</evidence>
<feature type="region of interest" description="Disordered" evidence="1">
    <location>
        <begin position="719"/>
        <end position="740"/>
    </location>
</feature>
<dbReference type="EMBL" id="KB456263">
    <property type="protein sequence ID" value="EMF13436.1"/>
    <property type="molecule type" value="Genomic_DNA"/>
</dbReference>
<dbReference type="InterPro" id="IPR008928">
    <property type="entry name" value="6-hairpin_glycosidase_sf"/>
</dbReference>
<dbReference type="OMA" id="RGIWARC"/>
<gene>
    <name evidence="4" type="ORF">SEPMUDRAFT_64350</name>
</gene>
<dbReference type="GO" id="GO:0005975">
    <property type="term" value="P:carbohydrate metabolic process"/>
    <property type="evidence" value="ECO:0007669"/>
    <property type="project" value="InterPro"/>
</dbReference>
<organism evidence="4 5">
    <name type="scientific">Sphaerulina musiva (strain SO2202)</name>
    <name type="common">Poplar stem canker fungus</name>
    <name type="synonym">Septoria musiva</name>
    <dbReference type="NCBI Taxonomy" id="692275"/>
    <lineage>
        <taxon>Eukaryota</taxon>
        <taxon>Fungi</taxon>
        <taxon>Dikarya</taxon>
        <taxon>Ascomycota</taxon>
        <taxon>Pezizomycotina</taxon>
        <taxon>Dothideomycetes</taxon>
        <taxon>Dothideomycetidae</taxon>
        <taxon>Mycosphaerellales</taxon>
        <taxon>Mycosphaerellaceae</taxon>
        <taxon>Sphaerulina</taxon>
    </lineage>
</organism>
<feature type="chain" id="PRO_5004032434" description="Non-reducing end beta-L-arabinofuranosidase-like GH127 catalytic domain-containing protein" evidence="2">
    <location>
        <begin position="21"/>
        <end position="740"/>
    </location>
</feature>
<feature type="signal peptide" evidence="2">
    <location>
        <begin position="1"/>
        <end position="20"/>
    </location>
</feature>
<evidence type="ECO:0000259" key="3">
    <source>
        <dbReference type="Pfam" id="PF07944"/>
    </source>
</evidence>
<dbReference type="Pfam" id="PF07944">
    <property type="entry name" value="Beta-AFase-like_GH127_cat"/>
    <property type="match status" value="1"/>
</dbReference>
<evidence type="ECO:0000313" key="4">
    <source>
        <dbReference type="EMBL" id="EMF13436.1"/>
    </source>
</evidence>
<keyword evidence="2" id="KW-0732">Signal</keyword>
<protein>
    <recommendedName>
        <fullName evidence="3">Non-reducing end beta-L-arabinofuranosidase-like GH127 catalytic domain-containing protein</fullName>
    </recommendedName>
</protein>
<dbReference type="RefSeq" id="XP_016761557.1">
    <property type="nucleotide sequence ID" value="XM_016909676.1"/>
</dbReference>
<feature type="compositionally biased region" description="Acidic residues" evidence="1">
    <location>
        <begin position="728"/>
        <end position="740"/>
    </location>
</feature>
<dbReference type="HOGENOM" id="CLU_016354_1_0_1"/>
<dbReference type="STRING" id="692275.M3BZG4"/>
<dbReference type="Proteomes" id="UP000016931">
    <property type="component" value="Unassembled WGS sequence"/>
</dbReference>
<dbReference type="eggNOG" id="ENOG502QVKK">
    <property type="taxonomic scope" value="Eukaryota"/>
</dbReference>